<dbReference type="InParanoid" id="A0A068VBG9"/>
<dbReference type="InterPro" id="IPR050316">
    <property type="entry name" value="Tyrosinase/Hemocyanin"/>
</dbReference>
<evidence type="ECO:0000256" key="2">
    <source>
        <dbReference type="ARBA" id="ARBA00023008"/>
    </source>
</evidence>
<dbReference type="PRINTS" id="PR00092">
    <property type="entry name" value="TYROSINASE"/>
</dbReference>
<organism evidence="5 6">
    <name type="scientific">Coffea canephora</name>
    <name type="common">Robusta coffee</name>
    <dbReference type="NCBI Taxonomy" id="49390"/>
    <lineage>
        <taxon>Eukaryota</taxon>
        <taxon>Viridiplantae</taxon>
        <taxon>Streptophyta</taxon>
        <taxon>Embryophyta</taxon>
        <taxon>Tracheophyta</taxon>
        <taxon>Spermatophyta</taxon>
        <taxon>Magnoliopsida</taxon>
        <taxon>eudicotyledons</taxon>
        <taxon>Gunneridae</taxon>
        <taxon>Pentapetalae</taxon>
        <taxon>asterids</taxon>
        <taxon>lamiids</taxon>
        <taxon>Gentianales</taxon>
        <taxon>Rubiaceae</taxon>
        <taxon>Ixoroideae</taxon>
        <taxon>Gardenieae complex</taxon>
        <taxon>Bertiereae - Coffeeae clade</taxon>
        <taxon>Coffeeae</taxon>
        <taxon>Coffea</taxon>
    </lineage>
</organism>
<protein>
    <submittedName>
        <fullName evidence="5">DH200=94 genomic scaffold, scaffold_190</fullName>
    </submittedName>
</protein>
<dbReference type="PROSITE" id="PS00497">
    <property type="entry name" value="TYROSINASE_1"/>
    <property type="match status" value="1"/>
</dbReference>
<dbReference type="Gene3D" id="1.10.1280.10">
    <property type="entry name" value="Di-copper center containing domain from catechol oxidase"/>
    <property type="match status" value="2"/>
</dbReference>
<dbReference type="STRING" id="49390.A0A068VBG9"/>
<accession>A0A068VBG9</accession>
<dbReference type="OrthoDB" id="6132182at2759"/>
<dbReference type="SUPFAM" id="SSF48056">
    <property type="entry name" value="Di-copper centre-containing domain"/>
    <property type="match status" value="1"/>
</dbReference>
<keyword evidence="1" id="KW-0479">Metal-binding</keyword>
<dbReference type="Gramene" id="CDP17937">
    <property type="protein sequence ID" value="CDP17937"/>
    <property type="gene ID" value="GSCOC_T00002136001"/>
</dbReference>
<dbReference type="GO" id="GO:0046872">
    <property type="term" value="F:metal ion binding"/>
    <property type="evidence" value="ECO:0007669"/>
    <property type="project" value="UniProtKB-KW"/>
</dbReference>
<dbReference type="PhylomeDB" id="A0A068VBG9"/>
<evidence type="ECO:0000313" key="5">
    <source>
        <dbReference type="EMBL" id="CDP17937.1"/>
    </source>
</evidence>
<feature type="domain" description="Tyrosinase copper-binding" evidence="3">
    <location>
        <begin position="37"/>
        <end position="54"/>
    </location>
</feature>
<name>A0A068VBG9_COFCA</name>
<dbReference type="Proteomes" id="UP000295252">
    <property type="component" value="Unassembled WGS sequence"/>
</dbReference>
<dbReference type="PANTHER" id="PTHR11474">
    <property type="entry name" value="TYROSINASE FAMILY MEMBER"/>
    <property type="match status" value="1"/>
</dbReference>
<dbReference type="PROSITE" id="PS00498">
    <property type="entry name" value="TYROSINASE_2"/>
    <property type="match status" value="1"/>
</dbReference>
<dbReference type="AlphaFoldDB" id="A0A068VBG9"/>
<evidence type="ECO:0000313" key="6">
    <source>
        <dbReference type="Proteomes" id="UP000295252"/>
    </source>
</evidence>
<dbReference type="Pfam" id="PF00264">
    <property type="entry name" value="Tyrosinase"/>
    <property type="match status" value="2"/>
</dbReference>
<dbReference type="InterPro" id="IPR002227">
    <property type="entry name" value="Tyrosinase_Cu-bd"/>
</dbReference>
<dbReference type="GO" id="GO:0016491">
    <property type="term" value="F:oxidoreductase activity"/>
    <property type="evidence" value="ECO:0007669"/>
    <property type="project" value="InterPro"/>
</dbReference>
<dbReference type="OMA" id="NTSFIVC"/>
<evidence type="ECO:0000259" key="3">
    <source>
        <dbReference type="PROSITE" id="PS00497"/>
    </source>
</evidence>
<gene>
    <name evidence="5" type="ORF">GSCOC_T00002136001</name>
</gene>
<proteinExistence type="predicted"/>
<keyword evidence="6" id="KW-1185">Reference proteome</keyword>
<dbReference type="EMBL" id="HG739274">
    <property type="protein sequence ID" value="CDP17937.1"/>
    <property type="molecule type" value="Genomic_DNA"/>
</dbReference>
<dbReference type="InterPro" id="IPR008922">
    <property type="entry name" value="Di-copper_centre_dom_sf"/>
</dbReference>
<evidence type="ECO:0000259" key="4">
    <source>
        <dbReference type="PROSITE" id="PS00498"/>
    </source>
</evidence>
<evidence type="ECO:0000256" key="1">
    <source>
        <dbReference type="ARBA" id="ARBA00022723"/>
    </source>
</evidence>
<keyword evidence="2" id="KW-0186">Copper</keyword>
<feature type="domain" description="Tyrosinase copper-binding" evidence="4">
    <location>
        <begin position="145"/>
        <end position="156"/>
    </location>
</feature>
<sequence length="189" mass="22012">MKNLSSDDPRSFTAQAKAHCAYWNGGYHDSKLLLDVHGSWLFFPFHRWYMYFFEKICQNLINDDTFALPFWNWDNPPTMFLPAIFKGSSSPLYGSKRNPTHLNTVIDMCWEGTDSTDNTMKVIRNNLCRMYRQMDMGSFYSAGRDPVFYSHHANLDRMWSLWNSLGGQNFTDSDRDSAIVSIVMVTILE</sequence>
<dbReference type="PANTHER" id="PTHR11474:SF76">
    <property type="entry name" value="SHKT DOMAIN-CONTAINING PROTEIN"/>
    <property type="match status" value="1"/>
</dbReference>
<reference evidence="6" key="1">
    <citation type="journal article" date="2014" name="Science">
        <title>The coffee genome provides insight into the convergent evolution of caffeine biosynthesis.</title>
        <authorList>
            <person name="Denoeud F."/>
            <person name="Carretero-Paulet L."/>
            <person name="Dereeper A."/>
            <person name="Droc G."/>
            <person name="Guyot R."/>
            <person name="Pietrella M."/>
            <person name="Zheng C."/>
            <person name="Alberti A."/>
            <person name="Anthony F."/>
            <person name="Aprea G."/>
            <person name="Aury J.M."/>
            <person name="Bento P."/>
            <person name="Bernard M."/>
            <person name="Bocs S."/>
            <person name="Campa C."/>
            <person name="Cenci A."/>
            <person name="Combes M.C."/>
            <person name="Crouzillat D."/>
            <person name="Da Silva C."/>
            <person name="Daddiego L."/>
            <person name="De Bellis F."/>
            <person name="Dussert S."/>
            <person name="Garsmeur O."/>
            <person name="Gayraud T."/>
            <person name="Guignon V."/>
            <person name="Jahn K."/>
            <person name="Jamilloux V."/>
            <person name="Joet T."/>
            <person name="Labadie K."/>
            <person name="Lan T."/>
            <person name="Leclercq J."/>
            <person name="Lepelley M."/>
            <person name="Leroy T."/>
            <person name="Li L.T."/>
            <person name="Librado P."/>
            <person name="Lopez L."/>
            <person name="Munoz A."/>
            <person name="Noel B."/>
            <person name="Pallavicini A."/>
            <person name="Perrotta G."/>
            <person name="Poncet V."/>
            <person name="Pot D."/>
            <person name="Priyono X."/>
            <person name="Rigoreau M."/>
            <person name="Rouard M."/>
            <person name="Rozas J."/>
            <person name="Tranchant-Dubreuil C."/>
            <person name="VanBuren R."/>
            <person name="Zhang Q."/>
            <person name="Andrade A.C."/>
            <person name="Argout X."/>
            <person name="Bertrand B."/>
            <person name="de Kochko A."/>
            <person name="Graziosi G."/>
            <person name="Henry R.J."/>
            <person name="Jayarama X."/>
            <person name="Ming R."/>
            <person name="Nagai C."/>
            <person name="Rounsley S."/>
            <person name="Sankoff D."/>
            <person name="Giuliano G."/>
            <person name="Albert V.A."/>
            <person name="Wincker P."/>
            <person name="Lashermes P."/>
        </authorList>
    </citation>
    <scope>NUCLEOTIDE SEQUENCE [LARGE SCALE GENOMIC DNA]</scope>
    <source>
        <strain evidence="6">cv. DH200-94</strain>
    </source>
</reference>